<dbReference type="CDD" id="cd01454">
    <property type="entry name" value="vWA_norD_type"/>
    <property type="match status" value="1"/>
</dbReference>
<name>A0A381T150_9ZZZZ</name>
<gene>
    <name evidence="3" type="ORF">METZ01_LOCUS62132</name>
</gene>
<protein>
    <recommendedName>
        <fullName evidence="2">VWFA domain-containing protein</fullName>
    </recommendedName>
</protein>
<feature type="compositionally biased region" description="Acidic residues" evidence="1">
    <location>
        <begin position="202"/>
        <end position="213"/>
    </location>
</feature>
<dbReference type="InterPro" id="IPR006538">
    <property type="entry name" value="CobT"/>
</dbReference>
<feature type="region of interest" description="Disordered" evidence="1">
    <location>
        <begin position="158"/>
        <end position="215"/>
    </location>
</feature>
<sequence>MTYLRAEADAMALEFRLHDSQIHKKHLSSNDTANEIFRVLEQSRIEAKGSDIFKGIKLNIHNKHNVDLKNINEKNSDKDYLVNAFKYVSYGELTNQTLGGRYLSYKKLIKKKLGGQYPNYFNKLRNNIDNQENFANQIQLILDNLGFFEKINTDDSEKKSLEKNDESVDNKKNDNDSNDKNDKMDKKYDLELLSDETQPSAVDEEGEAGDDSNENNLKYFSDLKSFNKKNYKYFTNEYDEIVNAQDLCDIQELDRLRLSLDQQVFSFKPLIAKIANRLQRKLLAQQNRQWEFNQEEGFLDTSRLARIIANPKNKLSFKKEKNIEFKDTIVTLLIDNSGSMRGRPITVAALCSDILARTLERCLIKTEILGFTTKAWKGGKSREKWIEENKPPNPGRLNDLRHIIYKSGDAPWRRSKKNLGLLLREGILKENVDGEALIWAFNRIQRRQENRKILIVISDGAPVDDSTLSVNPGNYLEKNLKESITQIENNTDIDLIAIGIGHDVSRYYSKAVTIMDVDQLGEVLLNELSNIFSTKKV</sequence>
<proteinExistence type="predicted"/>
<dbReference type="PIRSF" id="PIRSF031715">
    <property type="entry name" value="Cob_chel_CobT"/>
    <property type="match status" value="1"/>
</dbReference>
<dbReference type="InterPro" id="IPR036465">
    <property type="entry name" value="vWFA_dom_sf"/>
</dbReference>
<dbReference type="SUPFAM" id="SSF53300">
    <property type="entry name" value="vWA-like"/>
    <property type="match status" value="1"/>
</dbReference>
<feature type="compositionally biased region" description="Basic and acidic residues" evidence="1">
    <location>
        <begin position="158"/>
        <end position="190"/>
    </location>
</feature>
<organism evidence="3">
    <name type="scientific">marine metagenome</name>
    <dbReference type="NCBI Taxonomy" id="408172"/>
    <lineage>
        <taxon>unclassified sequences</taxon>
        <taxon>metagenomes</taxon>
        <taxon>ecological metagenomes</taxon>
    </lineage>
</organism>
<accession>A0A381T150</accession>
<dbReference type="EMBL" id="UINC01003791">
    <property type="protein sequence ID" value="SVA09278.1"/>
    <property type="molecule type" value="Genomic_DNA"/>
</dbReference>
<evidence type="ECO:0000259" key="2">
    <source>
        <dbReference type="PROSITE" id="PS50234"/>
    </source>
</evidence>
<dbReference type="Gene3D" id="3.40.50.410">
    <property type="entry name" value="von Willebrand factor, type A domain"/>
    <property type="match status" value="1"/>
</dbReference>
<dbReference type="InterPro" id="IPR002035">
    <property type="entry name" value="VWF_A"/>
</dbReference>
<dbReference type="PANTHER" id="PTHR41248:SF1">
    <property type="entry name" value="NORD PROTEIN"/>
    <property type="match status" value="1"/>
</dbReference>
<dbReference type="SMART" id="SM00327">
    <property type="entry name" value="VWA"/>
    <property type="match status" value="1"/>
</dbReference>
<evidence type="ECO:0000256" key="1">
    <source>
        <dbReference type="SAM" id="MobiDB-lite"/>
    </source>
</evidence>
<dbReference type="Pfam" id="PF11775">
    <property type="entry name" value="CobT_C"/>
    <property type="match status" value="1"/>
</dbReference>
<dbReference type="PROSITE" id="PS50234">
    <property type="entry name" value="VWFA"/>
    <property type="match status" value="1"/>
</dbReference>
<dbReference type="InterPro" id="IPR051928">
    <property type="entry name" value="NorD/CobT"/>
</dbReference>
<feature type="domain" description="VWFA" evidence="2">
    <location>
        <begin position="329"/>
        <end position="537"/>
    </location>
</feature>
<dbReference type="PANTHER" id="PTHR41248">
    <property type="entry name" value="NORD PROTEIN"/>
    <property type="match status" value="1"/>
</dbReference>
<dbReference type="InterPro" id="IPR025861">
    <property type="entry name" value="CobT_VWA_dom"/>
</dbReference>
<evidence type="ECO:0000313" key="3">
    <source>
        <dbReference type="EMBL" id="SVA09278.1"/>
    </source>
</evidence>
<dbReference type="GO" id="GO:0009236">
    <property type="term" value="P:cobalamin biosynthetic process"/>
    <property type="evidence" value="ECO:0007669"/>
    <property type="project" value="InterPro"/>
</dbReference>
<reference evidence="3" key="1">
    <citation type="submission" date="2018-05" db="EMBL/GenBank/DDBJ databases">
        <authorList>
            <person name="Lanie J.A."/>
            <person name="Ng W.-L."/>
            <person name="Kazmierczak K.M."/>
            <person name="Andrzejewski T.M."/>
            <person name="Davidsen T.M."/>
            <person name="Wayne K.J."/>
            <person name="Tettelin H."/>
            <person name="Glass J.I."/>
            <person name="Rusch D."/>
            <person name="Podicherti R."/>
            <person name="Tsui H.-C.T."/>
            <person name="Winkler M.E."/>
        </authorList>
    </citation>
    <scope>NUCLEOTIDE SEQUENCE</scope>
</reference>
<dbReference type="AlphaFoldDB" id="A0A381T150"/>
<dbReference type="Pfam" id="PF06213">
    <property type="entry name" value="CobT"/>
    <property type="match status" value="1"/>
</dbReference>